<dbReference type="RefSeq" id="XP_001799454.1">
    <property type="nucleotide sequence ID" value="XM_001799402.1"/>
</dbReference>
<organism evidence="1 2">
    <name type="scientific">Phaeosphaeria nodorum (strain SN15 / ATCC MYA-4574 / FGSC 10173)</name>
    <name type="common">Glume blotch fungus</name>
    <name type="synonym">Parastagonospora nodorum</name>
    <dbReference type="NCBI Taxonomy" id="321614"/>
    <lineage>
        <taxon>Eukaryota</taxon>
        <taxon>Fungi</taxon>
        <taxon>Dikarya</taxon>
        <taxon>Ascomycota</taxon>
        <taxon>Pezizomycotina</taxon>
        <taxon>Dothideomycetes</taxon>
        <taxon>Pleosporomycetidae</taxon>
        <taxon>Pleosporales</taxon>
        <taxon>Pleosporineae</taxon>
        <taxon>Phaeosphaeriaceae</taxon>
        <taxon>Parastagonospora</taxon>
    </lineage>
</organism>
<evidence type="ECO:0000313" key="2">
    <source>
        <dbReference type="Proteomes" id="UP000001055"/>
    </source>
</evidence>
<reference evidence="2" key="1">
    <citation type="journal article" date="2007" name="Plant Cell">
        <title>Dothideomycete-plant interactions illuminated by genome sequencing and EST analysis of the wheat pathogen Stagonospora nodorum.</title>
        <authorList>
            <person name="Hane J.K."/>
            <person name="Lowe R.G."/>
            <person name="Solomon P.S."/>
            <person name="Tan K.C."/>
            <person name="Schoch C.L."/>
            <person name="Spatafora J.W."/>
            <person name="Crous P.W."/>
            <person name="Kodira C."/>
            <person name="Birren B.W."/>
            <person name="Galagan J.E."/>
            <person name="Torriani S.F."/>
            <person name="McDonald B.A."/>
            <person name="Oliver R.P."/>
        </authorList>
    </citation>
    <scope>NUCLEOTIDE SEQUENCE [LARGE SCALE GENOMIC DNA]</scope>
    <source>
        <strain evidence="2">SN15 / ATCC MYA-4574 / FGSC 10173</strain>
    </source>
</reference>
<name>Q0UGG2_PHANO</name>
<gene>
    <name evidence="1" type="ORF">SNOG_09152</name>
</gene>
<dbReference type="KEGG" id="pno:SNOG_09152"/>
<proteinExistence type="predicted"/>
<evidence type="ECO:0000313" key="1">
    <source>
        <dbReference type="EMBL" id="EAT83344.1"/>
    </source>
</evidence>
<protein>
    <submittedName>
        <fullName evidence="1">Uncharacterized protein</fullName>
    </submittedName>
</protein>
<dbReference type="AlphaFoldDB" id="Q0UGG2"/>
<dbReference type="Proteomes" id="UP000001055">
    <property type="component" value="Unassembled WGS sequence"/>
</dbReference>
<dbReference type="InParanoid" id="Q0UGG2"/>
<accession>Q0UGG2</accession>
<dbReference type="GeneID" id="5976355"/>
<sequence>MPTIHTYFSPTAPAHYHRATSYLGPSPRLPHACHAAQAARIQPTQALGVYESLSLDTSAMPNTVTDCCWRVAALYQPASYTDLPKIRHNRLLVETELRDSLHLEVDRLLLEYDSLLGEETSSDEDDIPHEGRPTVHSRTTVQHLSVMACEPEKYSMWEVQASKKAAPMGR</sequence>
<dbReference type="EMBL" id="CH445338">
    <property type="protein sequence ID" value="EAT83344.1"/>
    <property type="molecule type" value="Genomic_DNA"/>
</dbReference>